<comment type="catalytic activity">
    <reaction evidence="2">
        <text>2 GTP = 3',3'-c-di-GMP + 2 diphosphate</text>
        <dbReference type="Rhea" id="RHEA:24898"/>
        <dbReference type="ChEBI" id="CHEBI:33019"/>
        <dbReference type="ChEBI" id="CHEBI:37565"/>
        <dbReference type="ChEBI" id="CHEBI:58805"/>
        <dbReference type="EC" id="2.7.7.65"/>
    </reaction>
</comment>
<dbReference type="NCBIfam" id="NF038266">
    <property type="entry name" value="diguan_SiaD"/>
    <property type="match status" value="1"/>
</dbReference>
<evidence type="ECO:0000313" key="5">
    <source>
        <dbReference type="Proteomes" id="UP000601990"/>
    </source>
</evidence>
<organism evidence="4 5">
    <name type="scientific">Aromatoleum buckelii</name>
    <dbReference type="NCBI Taxonomy" id="200254"/>
    <lineage>
        <taxon>Bacteria</taxon>
        <taxon>Pseudomonadati</taxon>
        <taxon>Pseudomonadota</taxon>
        <taxon>Betaproteobacteria</taxon>
        <taxon>Rhodocyclales</taxon>
        <taxon>Rhodocyclaceae</taxon>
        <taxon>Aromatoleum</taxon>
    </lineage>
</organism>
<dbReference type="PROSITE" id="PS50887">
    <property type="entry name" value="GGDEF"/>
    <property type="match status" value="1"/>
</dbReference>
<evidence type="ECO:0000256" key="2">
    <source>
        <dbReference type="ARBA" id="ARBA00034247"/>
    </source>
</evidence>
<dbReference type="EC" id="2.7.7.65" evidence="1"/>
<dbReference type="CDD" id="cd01949">
    <property type="entry name" value="GGDEF"/>
    <property type="match status" value="1"/>
</dbReference>
<dbReference type="SUPFAM" id="SSF55073">
    <property type="entry name" value="Nucleotide cyclase"/>
    <property type="match status" value="1"/>
</dbReference>
<sequence>MRAPLAELYDAFSDHLCQLERITRISDHYQAAERDRGAGHAVNYRRQLRRLEKIVRISDQYQGMLRELNQRLEWLSHRDALTGLPNRRHALKRLREEHLRAQRGGRSFVIMIIDIDHFKDINDTWGHEFGDHALTAVAARLAASVREYDVCARWGGEEFLVMLSDTEPCTAGDNAERLRACVGSDPFIIGERQLRITVSLGVGSCRPGEELAELMKRVDDALYLAKHEGRDRIAFAR</sequence>
<proteinExistence type="predicted"/>
<comment type="caution">
    <text evidence="4">The sequence shown here is derived from an EMBL/GenBank/DDBJ whole genome shotgun (WGS) entry which is preliminary data.</text>
</comment>
<name>A0ABX1MYJ1_9RHOO</name>
<dbReference type="InterPro" id="IPR043128">
    <property type="entry name" value="Rev_trsase/Diguanyl_cyclase"/>
</dbReference>
<feature type="domain" description="GGDEF" evidence="3">
    <location>
        <begin position="106"/>
        <end position="237"/>
    </location>
</feature>
<evidence type="ECO:0000256" key="1">
    <source>
        <dbReference type="ARBA" id="ARBA00012528"/>
    </source>
</evidence>
<accession>A0ABX1MYJ1</accession>
<dbReference type="InterPro" id="IPR050469">
    <property type="entry name" value="Diguanylate_Cyclase"/>
</dbReference>
<dbReference type="SMART" id="SM00267">
    <property type="entry name" value="GGDEF"/>
    <property type="match status" value="1"/>
</dbReference>
<dbReference type="InterPro" id="IPR000160">
    <property type="entry name" value="GGDEF_dom"/>
</dbReference>
<dbReference type="Proteomes" id="UP000601990">
    <property type="component" value="Unassembled WGS sequence"/>
</dbReference>
<dbReference type="PANTHER" id="PTHR45138:SF9">
    <property type="entry name" value="DIGUANYLATE CYCLASE DGCM-RELATED"/>
    <property type="match status" value="1"/>
</dbReference>
<dbReference type="Gene3D" id="3.30.70.270">
    <property type="match status" value="1"/>
</dbReference>
<dbReference type="InterPro" id="IPR029787">
    <property type="entry name" value="Nucleotide_cyclase"/>
</dbReference>
<protein>
    <recommendedName>
        <fullName evidence="1">diguanylate cyclase</fullName>
        <ecNumber evidence="1">2.7.7.65</ecNumber>
    </recommendedName>
</protein>
<evidence type="ECO:0000259" key="3">
    <source>
        <dbReference type="PROSITE" id="PS50887"/>
    </source>
</evidence>
<reference evidence="4" key="1">
    <citation type="submission" date="2019-12" db="EMBL/GenBank/DDBJ databases">
        <title>Comparative genomics gives insights into the taxonomy of the Azoarcus-Aromatoleum group and reveals separate origins of nif in the plant-associated Azoarcus and non-plant-associated Aromatoleum sub-groups.</title>
        <authorList>
            <person name="Lafos M."/>
            <person name="Maluk M."/>
            <person name="Batista M."/>
            <person name="Junghare M."/>
            <person name="Carmona M."/>
            <person name="Faoro H."/>
            <person name="Cruz L.M."/>
            <person name="Battistoni F."/>
            <person name="De Souza E."/>
            <person name="Pedrosa F."/>
            <person name="Chen W.-M."/>
            <person name="Poole P.S."/>
            <person name="Dixon R.A."/>
            <person name="James E.K."/>
        </authorList>
    </citation>
    <scope>NUCLEOTIDE SEQUENCE</scope>
    <source>
        <strain evidence="4">U120</strain>
    </source>
</reference>
<dbReference type="Pfam" id="PF00990">
    <property type="entry name" value="GGDEF"/>
    <property type="match status" value="1"/>
</dbReference>
<evidence type="ECO:0000313" key="4">
    <source>
        <dbReference type="EMBL" id="NMF93065.1"/>
    </source>
</evidence>
<dbReference type="EMBL" id="WTVH01000010">
    <property type="protein sequence ID" value="NMF93065.1"/>
    <property type="molecule type" value="Genomic_DNA"/>
</dbReference>
<dbReference type="PANTHER" id="PTHR45138">
    <property type="entry name" value="REGULATORY COMPONENTS OF SENSORY TRANSDUCTION SYSTEM"/>
    <property type="match status" value="1"/>
</dbReference>
<dbReference type="NCBIfam" id="TIGR00254">
    <property type="entry name" value="GGDEF"/>
    <property type="match status" value="1"/>
</dbReference>
<gene>
    <name evidence="4" type="ORF">GO608_06955</name>
</gene>
<keyword evidence="5" id="KW-1185">Reference proteome</keyword>